<dbReference type="AlphaFoldDB" id="A0A2W1LAE7"/>
<gene>
    <name evidence="2" type="ORF">DNH61_09025</name>
</gene>
<sequence length="377" mass="41027">MHIRTAAVMVAAVLTIIGCSNESKPAPAGQQDSREAADTITEQQAVNNDSAEESGGYEVIATDLESPWSIAPHENVIYISEREGTIARVEGQELTREAVNVKQPVVQRGEGGLLGLELFPDFGETARAYAYHTYETEGELMNRIVVLERTEGQWNEVDVILEGIPGAMFHDGGRLKLGPDGYLYATTGDAQQEELAQQLESLAGKILRMNRDGSVPEDNPFAGSLVYSYGHRNPQGIAWSNDGNMYSMEHGPSGSPGGHDELNIIQPGLNYGWPAIIGDETSEGMEQPLYHSGNDTLAPSGMEVSNNGDILAAGLMSEQLVRFSPDGVLEEIVLDEVGRIRDVRFHNGQLYVITNNTDGRGNPGSEDDRLLRMELEQ</sequence>
<protein>
    <submittedName>
        <fullName evidence="2">Quinoprotein glucose dehydrogenase</fullName>
    </submittedName>
</protein>
<proteinExistence type="predicted"/>
<dbReference type="PROSITE" id="PS51257">
    <property type="entry name" value="PROKAR_LIPOPROTEIN"/>
    <property type="match status" value="1"/>
</dbReference>
<dbReference type="InterPro" id="IPR011042">
    <property type="entry name" value="6-blade_b-propeller_TolB-like"/>
</dbReference>
<dbReference type="Gene3D" id="2.120.10.30">
    <property type="entry name" value="TolB, C-terminal domain"/>
    <property type="match status" value="1"/>
</dbReference>
<comment type="caution">
    <text evidence="2">The sequence shown here is derived from an EMBL/GenBank/DDBJ whole genome shotgun (WGS) entry which is preliminary data.</text>
</comment>
<feature type="domain" description="Glucose/Sorbosone dehydrogenase" evidence="1">
    <location>
        <begin position="64"/>
        <end position="360"/>
    </location>
</feature>
<dbReference type="PANTHER" id="PTHR19328:SF13">
    <property type="entry name" value="HIPL1 PROTEIN"/>
    <property type="match status" value="1"/>
</dbReference>
<dbReference type="PANTHER" id="PTHR19328">
    <property type="entry name" value="HEDGEHOG-INTERACTING PROTEIN"/>
    <property type="match status" value="1"/>
</dbReference>
<name>A0A2W1LAE7_9BACL</name>
<evidence type="ECO:0000313" key="2">
    <source>
        <dbReference type="EMBL" id="PZD96196.1"/>
    </source>
</evidence>
<dbReference type="EMBL" id="QKRB01000042">
    <property type="protein sequence ID" value="PZD96196.1"/>
    <property type="molecule type" value="Genomic_DNA"/>
</dbReference>
<accession>A0A2W1LAE7</accession>
<dbReference type="Proteomes" id="UP000249522">
    <property type="component" value="Unassembled WGS sequence"/>
</dbReference>
<dbReference type="OrthoDB" id="9770043at2"/>
<evidence type="ECO:0000259" key="1">
    <source>
        <dbReference type="Pfam" id="PF07995"/>
    </source>
</evidence>
<organism evidence="2 3">
    <name type="scientific">Paenibacillus sambharensis</name>
    <dbReference type="NCBI Taxonomy" id="1803190"/>
    <lineage>
        <taxon>Bacteria</taxon>
        <taxon>Bacillati</taxon>
        <taxon>Bacillota</taxon>
        <taxon>Bacilli</taxon>
        <taxon>Bacillales</taxon>
        <taxon>Paenibacillaceae</taxon>
        <taxon>Paenibacillus</taxon>
    </lineage>
</organism>
<dbReference type="InterPro" id="IPR012938">
    <property type="entry name" value="Glc/Sorbosone_DH"/>
</dbReference>
<keyword evidence="3" id="KW-1185">Reference proteome</keyword>
<dbReference type="Pfam" id="PF07995">
    <property type="entry name" value="GSDH"/>
    <property type="match status" value="1"/>
</dbReference>
<dbReference type="SUPFAM" id="SSF50952">
    <property type="entry name" value="Soluble quinoprotein glucose dehydrogenase"/>
    <property type="match status" value="1"/>
</dbReference>
<dbReference type="InterPro" id="IPR011041">
    <property type="entry name" value="Quinoprot_gluc/sorb_DH_b-prop"/>
</dbReference>
<reference evidence="2 3" key="1">
    <citation type="submission" date="2018-06" db="EMBL/GenBank/DDBJ databases">
        <title>Paenibacillus imtechensis sp. nov.</title>
        <authorList>
            <person name="Pinnaka A.K."/>
            <person name="Singh H."/>
            <person name="Kaur M."/>
        </authorList>
    </citation>
    <scope>NUCLEOTIDE SEQUENCE [LARGE SCALE GENOMIC DNA]</scope>
    <source>
        <strain evidence="2 3">SMB1</strain>
    </source>
</reference>
<evidence type="ECO:0000313" key="3">
    <source>
        <dbReference type="Proteomes" id="UP000249522"/>
    </source>
</evidence>